<dbReference type="GeneID" id="19470423"/>
<dbReference type="InterPro" id="IPR051531">
    <property type="entry name" value="N-acetyltransferase"/>
</dbReference>
<dbReference type="AlphaFoldDB" id="S3CYD1"/>
<keyword evidence="2" id="KW-0808">Transferase</keyword>
<keyword evidence="2" id="KW-0012">Acyltransferase</keyword>
<organism evidence="2 3">
    <name type="scientific">Glarea lozoyensis (strain ATCC 20868 / MF5171)</name>
    <dbReference type="NCBI Taxonomy" id="1116229"/>
    <lineage>
        <taxon>Eukaryota</taxon>
        <taxon>Fungi</taxon>
        <taxon>Dikarya</taxon>
        <taxon>Ascomycota</taxon>
        <taxon>Pezizomycotina</taxon>
        <taxon>Leotiomycetes</taxon>
        <taxon>Helotiales</taxon>
        <taxon>Helotiaceae</taxon>
        <taxon>Glarea</taxon>
    </lineage>
</organism>
<dbReference type="InterPro" id="IPR016181">
    <property type="entry name" value="Acyl_CoA_acyltransferase"/>
</dbReference>
<dbReference type="Gene3D" id="3.40.630.30">
    <property type="match status" value="1"/>
</dbReference>
<dbReference type="GO" id="GO:0016747">
    <property type="term" value="F:acyltransferase activity, transferring groups other than amino-acyl groups"/>
    <property type="evidence" value="ECO:0007669"/>
    <property type="project" value="InterPro"/>
</dbReference>
<dbReference type="InterPro" id="IPR000182">
    <property type="entry name" value="GNAT_dom"/>
</dbReference>
<dbReference type="OrthoDB" id="630895at2759"/>
<evidence type="ECO:0000259" key="1">
    <source>
        <dbReference type="Pfam" id="PF13302"/>
    </source>
</evidence>
<feature type="domain" description="N-acetyltransferase" evidence="1">
    <location>
        <begin position="28"/>
        <end position="180"/>
    </location>
</feature>
<accession>S3CYD1</accession>
<name>S3CYD1_GLAL2</name>
<protein>
    <submittedName>
        <fullName evidence="2">Acyl-CoA N-acyltransferases (Nat)</fullName>
    </submittedName>
</protein>
<dbReference type="PANTHER" id="PTHR43792">
    <property type="entry name" value="GNAT FAMILY, PUTATIVE (AFU_ORTHOLOGUE AFUA_3G00765)-RELATED-RELATED"/>
    <property type="match status" value="1"/>
</dbReference>
<dbReference type="OMA" id="WARRECG"/>
<reference evidence="2 3" key="1">
    <citation type="journal article" date="2013" name="BMC Genomics">
        <title>Genomics-driven discovery of the pneumocandin biosynthetic gene cluster in the fungus Glarea lozoyensis.</title>
        <authorList>
            <person name="Chen L."/>
            <person name="Yue Q."/>
            <person name="Zhang X."/>
            <person name="Xiang M."/>
            <person name="Wang C."/>
            <person name="Li S."/>
            <person name="Che Y."/>
            <person name="Ortiz-Lopez F.J."/>
            <person name="Bills G.F."/>
            <person name="Liu X."/>
            <person name="An Z."/>
        </authorList>
    </citation>
    <scope>NUCLEOTIDE SEQUENCE [LARGE SCALE GENOMIC DNA]</scope>
    <source>
        <strain evidence="3">ATCC 20868 / MF5171</strain>
    </source>
</reference>
<gene>
    <name evidence="2" type="ORF">GLAREA_11382</name>
</gene>
<dbReference type="RefSeq" id="XP_008087716.1">
    <property type="nucleotide sequence ID" value="XM_008089525.1"/>
</dbReference>
<dbReference type="KEGG" id="glz:GLAREA_11382"/>
<dbReference type="EMBL" id="KE145372">
    <property type="protein sequence ID" value="EPE24801.1"/>
    <property type="molecule type" value="Genomic_DNA"/>
</dbReference>
<keyword evidence="3" id="KW-1185">Reference proteome</keyword>
<dbReference type="PANTHER" id="PTHR43792:SF16">
    <property type="entry name" value="N-ACETYLTRANSFERASE DOMAIN-CONTAINING PROTEIN"/>
    <property type="match status" value="1"/>
</dbReference>
<dbReference type="Proteomes" id="UP000016922">
    <property type="component" value="Unassembled WGS sequence"/>
</dbReference>
<dbReference type="SUPFAM" id="SSF55729">
    <property type="entry name" value="Acyl-CoA N-acyltransferases (Nat)"/>
    <property type="match status" value="1"/>
</dbReference>
<evidence type="ECO:0000313" key="3">
    <source>
        <dbReference type="Proteomes" id="UP000016922"/>
    </source>
</evidence>
<proteinExistence type="predicted"/>
<dbReference type="Pfam" id="PF13302">
    <property type="entry name" value="Acetyltransf_3"/>
    <property type="match status" value="1"/>
</dbReference>
<dbReference type="HOGENOM" id="CLU_1396291_0_0_1"/>
<sequence length="214" mass="23669">MTESQTYSTPEGTPYIPIQTKSAEQIYLTSLFKSDAQNMTNLMSTESVALALISPPWPYTIANAEWWINNSLSGKGDLPICAIRAGNPGPEGKYIGGLGVIPQDPTGFYHLPGRKPEGWEGEPGSRNVEIGYSLLPEYQGRGIMRPAVRAAVAWARRECGVQDAIIVVAEGNEKSRAVVEGMEEFVKMEGSKWETWPESKGGMRRECWSWVWKA</sequence>
<evidence type="ECO:0000313" key="2">
    <source>
        <dbReference type="EMBL" id="EPE24801.1"/>
    </source>
</evidence>